<organism evidence="1">
    <name type="scientific">viral metagenome</name>
    <dbReference type="NCBI Taxonomy" id="1070528"/>
    <lineage>
        <taxon>unclassified sequences</taxon>
        <taxon>metagenomes</taxon>
        <taxon>organismal metagenomes</taxon>
    </lineage>
</organism>
<dbReference type="AlphaFoldDB" id="A0A6C0CAR3"/>
<protein>
    <submittedName>
        <fullName evidence="1">Uncharacterized protein</fullName>
    </submittedName>
</protein>
<dbReference type="Pfam" id="PF12796">
    <property type="entry name" value="Ank_2"/>
    <property type="match status" value="1"/>
</dbReference>
<dbReference type="InterPro" id="IPR036770">
    <property type="entry name" value="Ankyrin_rpt-contain_sf"/>
</dbReference>
<reference evidence="1" key="1">
    <citation type="journal article" date="2020" name="Nature">
        <title>Giant virus diversity and host interactions through global metagenomics.</title>
        <authorList>
            <person name="Schulz F."/>
            <person name="Roux S."/>
            <person name="Paez-Espino D."/>
            <person name="Jungbluth S."/>
            <person name="Walsh D.A."/>
            <person name="Denef V.J."/>
            <person name="McMahon K.D."/>
            <person name="Konstantinidis K.T."/>
            <person name="Eloe-Fadrosh E.A."/>
            <person name="Kyrpides N.C."/>
            <person name="Woyke T."/>
        </authorList>
    </citation>
    <scope>NUCLEOTIDE SEQUENCE</scope>
    <source>
        <strain evidence="1">GVMAG-M-3300020192-26</strain>
    </source>
</reference>
<proteinExistence type="predicted"/>
<evidence type="ECO:0000313" key="1">
    <source>
        <dbReference type="EMBL" id="QHT00604.1"/>
    </source>
</evidence>
<dbReference type="PANTHER" id="PTHR46586">
    <property type="entry name" value="ANKYRIN REPEAT-CONTAINING PROTEIN"/>
    <property type="match status" value="1"/>
</dbReference>
<accession>A0A6C0CAR3</accession>
<dbReference type="SUPFAM" id="SSF48403">
    <property type="entry name" value="Ankyrin repeat"/>
    <property type="match status" value="1"/>
</dbReference>
<sequence>MDTLNNDIYQYIFLLLPISDKRSFIRVCKNTYSLSSHMALIEREFHAMINETRFFSYQYYGLHYPLYRYSMELLYDGYDIPDNYIISENRMLHQFPKIYKKLGERGNLDLIKKILPLSCNYVNALTIMRGAAKVGAIDILEWMIENNYDRHYYAVQGAISGNKINVLIWLLDNGWEQNSSAIPHAAARGHGDIIKFLISRNWKIDNAVFWAASRGHIELVKYLFSVNNPGPMTIDNIANGAACSGNLDLLKYVLNNGFRLNNIFCGQHIHIYEWLIENNLFKYDITMMQYIAHYGNLECLQYLHSKKYNILDEQVFAEAVVSRNIELIIWLHELDCPSDESAVCAAIREPADAEKTIVILKLLINWGCKLPEDICTVAARNGDLETLKFLYAQRCPINVHTLIMAAGNGHLHIIIWCRSQGCAWNENVCAQSAIHHYLDELKWLRGVNRDICELKSNETEICPWDEQVCIYAIRSNQIDVLKFALENVCKISNVCFDTAVRYDDREIIDLVKCYL</sequence>
<dbReference type="InterPro" id="IPR052050">
    <property type="entry name" value="SecEffector_AnkRepeat"/>
</dbReference>
<dbReference type="SMART" id="SM00248">
    <property type="entry name" value="ANK"/>
    <property type="match status" value="5"/>
</dbReference>
<dbReference type="EMBL" id="MN739357">
    <property type="protein sequence ID" value="QHT00604.1"/>
    <property type="molecule type" value="Genomic_DNA"/>
</dbReference>
<dbReference type="Gene3D" id="1.25.40.20">
    <property type="entry name" value="Ankyrin repeat-containing domain"/>
    <property type="match status" value="1"/>
</dbReference>
<dbReference type="PANTHER" id="PTHR46586:SF3">
    <property type="entry name" value="ANKYRIN REPEAT-CONTAINING PROTEIN"/>
    <property type="match status" value="1"/>
</dbReference>
<dbReference type="InterPro" id="IPR002110">
    <property type="entry name" value="Ankyrin_rpt"/>
</dbReference>
<name>A0A6C0CAR3_9ZZZZ</name>